<comment type="caution">
    <text evidence="4">The sequence shown here is derived from an EMBL/GenBank/DDBJ whole genome shotgun (WGS) entry which is preliminary data.</text>
</comment>
<dbReference type="EMBL" id="JAUYVU010000006">
    <property type="protein sequence ID" value="MDP2541539.1"/>
    <property type="molecule type" value="Genomic_DNA"/>
</dbReference>
<reference evidence="4 5" key="1">
    <citation type="journal article" date="2016" name="Nat. Commun.">
        <title>Microbial interactions lead to rapid micro-scale successions on model marine particles.</title>
        <authorList>
            <person name="Datta M.S."/>
            <person name="Sliwerska E."/>
            <person name="Gore J."/>
            <person name="Polz M.F."/>
            <person name="Cordero O.X."/>
        </authorList>
    </citation>
    <scope>NUCLEOTIDE SEQUENCE [LARGE SCALE GENOMIC DNA]</scope>
    <source>
        <strain evidence="4 5">4G03</strain>
    </source>
</reference>
<dbReference type="Pfam" id="PF07508">
    <property type="entry name" value="Recombinase"/>
    <property type="match status" value="1"/>
</dbReference>
<dbReference type="AlphaFoldDB" id="A0A2G1BTS6"/>
<dbReference type="InterPro" id="IPR050639">
    <property type="entry name" value="SSR_resolvase"/>
</dbReference>
<evidence type="ECO:0000313" key="5">
    <source>
        <dbReference type="Proteomes" id="UP000222163"/>
    </source>
</evidence>
<dbReference type="SMART" id="SM00857">
    <property type="entry name" value="Resolvase"/>
    <property type="match status" value="1"/>
</dbReference>
<dbReference type="PROSITE" id="PS51737">
    <property type="entry name" value="RECOMBINASE_DNA_BIND"/>
    <property type="match status" value="1"/>
</dbReference>
<feature type="domain" description="Recombinase" evidence="2">
    <location>
        <begin position="156"/>
        <end position="282"/>
    </location>
</feature>
<dbReference type="InterPro" id="IPR006119">
    <property type="entry name" value="Resolv_N"/>
</dbReference>
<dbReference type="Gene3D" id="3.90.1750.20">
    <property type="entry name" value="Putative Large Serine Recombinase, Chain B, Domain 2"/>
    <property type="match status" value="1"/>
</dbReference>
<evidence type="ECO:0000313" key="3">
    <source>
        <dbReference type="EMBL" id="MDP2541539.1"/>
    </source>
</evidence>
<dbReference type="Gene3D" id="3.40.50.1390">
    <property type="entry name" value="Resolvase, N-terminal catalytic domain"/>
    <property type="match status" value="1"/>
</dbReference>
<evidence type="ECO:0000259" key="2">
    <source>
        <dbReference type="PROSITE" id="PS51737"/>
    </source>
</evidence>
<dbReference type="Pfam" id="PF00239">
    <property type="entry name" value="Resolvase"/>
    <property type="match status" value="1"/>
</dbReference>
<keyword evidence="6" id="KW-1185">Reference proteome</keyword>
<dbReference type="RefSeq" id="WP_099215657.1">
    <property type="nucleotide sequence ID" value="NZ_JAUYVU010000006.1"/>
</dbReference>
<protein>
    <submittedName>
        <fullName evidence="3">Recombinase family protein</fullName>
    </submittedName>
</protein>
<dbReference type="InterPro" id="IPR036162">
    <property type="entry name" value="Resolvase-like_N_sf"/>
</dbReference>
<dbReference type="InterPro" id="IPR038109">
    <property type="entry name" value="DNA_bind_recomb_sf"/>
</dbReference>
<dbReference type="Proteomes" id="UP000222163">
    <property type="component" value="Unassembled WGS sequence"/>
</dbReference>
<keyword evidence="1" id="KW-0175">Coiled coil</keyword>
<dbReference type="GO" id="GO:0000150">
    <property type="term" value="F:DNA strand exchange activity"/>
    <property type="evidence" value="ECO:0007669"/>
    <property type="project" value="InterPro"/>
</dbReference>
<evidence type="ECO:0000256" key="1">
    <source>
        <dbReference type="SAM" id="Coils"/>
    </source>
</evidence>
<feature type="coiled-coil region" evidence="1">
    <location>
        <begin position="356"/>
        <end position="390"/>
    </location>
</feature>
<dbReference type="InterPro" id="IPR011109">
    <property type="entry name" value="DNA_bind_recombinase_dom"/>
</dbReference>
<dbReference type="PANTHER" id="PTHR30461:SF23">
    <property type="entry name" value="DNA RECOMBINASE-RELATED"/>
    <property type="match status" value="1"/>
</dbReference>
<dbReference type="SUPFAM" id="SSF53041">
    <property type="entry name" value="Resolvase-like"/>
    <property type="match status" value="1"/>
</dbReference>
<dbReference type="GO" id="GO:0003677">
    <property type="term" value="F:DNA binding"/>
    <property type="evidence" value="ECO:0007669"/>
    <property type="project" value="InterPro"/>
</dbReference>
<dbReference type="Proteomes" id="UP001242342">
    <property type="component" value="Unassembled WGS sequence"/>
</dbReference>
<reference evidence="4" key="2">
    <citation type="submission" date="2017-10" db="EMBL/GenBank/DDBJ databases">
        <authorList>
            <person name="Enke T.N."/>
            <person name="Cordero O.X."/>
        </authorList>
    </citation>
    <scope>NUCLEOTIDE SEQUENCE</scope>
    <source>
        <strain evidence="4">4G03</strain>
    </source>
</reference>
<dbReference type="CDD" id="cd00338">
    <property type="entry name" value="Ser_Recombinase"/>
    <property type="match status" value="1"/>
</dbReference>
<sequence>MLGIYARISREEDNESKSVENQVKAGKLFADSQKLNFKVYSDINISGTLDIKNRPEFLSLINDIKLGHITHVFSTNQDRLERNPLVWFEFSNLLLKHNVKLFFDKGVQFDLENDDSQFYSKLTSLINERYVATTTKKIKSVIERNVSEGKVHASPSYGFKKGENGLLIIDESESQVIKRIFDLSMKGIGTTTIAKILNDENIPTKYSKNGKGTYSYTNSFGEKFIYNKKDAKWKATTIRAIIKNRLYKGERKWNDKIYNIESIIDPIYWRKVNDNLPNNANHRGKKVNHQYLLKGILKCSICGRSMNGKRRIDKSDNFYYCASKRIKSGGCGNRSINIDKLEEFIWSTFFVDKKILNTIKNNLEDVENECDKIKLEIEQSKRKINDYNSQKDKILEFIALNDIDLNDDNLSKKFKKLDSDINEEKILLNDLSVQLGNYFDKEKLLSEYNFDFKKHLKKLSFLEKKELIKKYINRIEILNLKDKISIHTYQIKLYLNLQINKPDTYFFDTKHNVIFSHKDLGFINSPILHQSSSYEILKYSDFDFKSIKKNGKFYVQPYKYEKNTYSLLNNTIIPHGNFSDWNFKKILKFYSENKDFFSEEIGVSILSIMEDKEKNKSLSETYKKHRERYNSNFEKWIKDLCEVQKIPLE</sequence>
<dbReference type="PANTHER" id="PTHR30461">
    <property type="entry name" value="DNA-INVERTASE FROM LAMBDOID PROPHAGE"/>
    <property type="match status" value="1"/>
</dbReference>
<accession>A0A2G1BTS6</accession>
<gene>
    <name evidence="4" type="ORF">CSC81_10250</name>
    <name evidence="3" type="ORF">Q8W23_08650</name>
</gene>
<evidence type="ECO:0000313" key="6">
    <source>
        <dbReference type="Proteomes" id="UP001242342"/>
    </source>
</evidence>
<evidence type="ECO:0000313" key="4">
    <source>
        <dbReference type="EMBL" id="PHN97447.1"/>
    </source>
</evidence>
<name>A0A2G1BTS6_9FLAO</name>
<proteinExistence type="predicted"/>
<dbReference type="Pfam" id="PF13408">
    <property type="entry name" value="Zn_ribbon_recom"/>
    <property type="match status" value="1"/>
</dbReference>
<dbReference type="InterPro" id="IPR025827">
    <property type="entry name" value="Zn_ribbon_recom_dom"/>
</dbReference>
<organism evidence="4 5">
    <name type="scientific">Tenacibaculum discolor</name>
    <dbReference type="NCBI Taxonomy" id="361581"/>
    <lineage>
        <taxon>Bacteria</taxon>
        <taxon>Pseudomonadati</taxon>
        <taxon>Bacteroidota</taxon>
        <taxon>Flavobacteriia</taxon>
        <taxon>Flavobacteriales</taxon>
        <taxon>Flavobacteriaceae</taxon>
        <taxon>Tenacibaculum</taxon>
    </lineage>
</organism>
<reference evidence="3 6" key="3">
    <citation type="submission" date="2023-07" db="EMBL/GenBank/DDBJ databases">
        <title>Genome content predicts the carbon catabolic preferences of heterotrophic bacteria.</title>
        <authorList>
            <person name="Gralka M."/>
        </authorList>
    </citation>
    <scope>NUCLEOTIDE SEQUENCE [LARGE SCALE GENOMIC DNA]</scope>
    <source>
        <strain evidence="3 6">4G03</strain>
    </source>
</reference>
<dbReference type="EMBL" id="PDUU01000008">
    <property type="protein sequence ID" value="PHN97447.1"/>
    <property type="molecule type" value="Genomic_DNA"/>
</dbReference>